<protein>
    <submittedName>
        <fullName evidence="2">Uncharacterized protein</fullName>
    </submittedName>
</protein>
<dbReference type="GO" id="GO:0003723">
    <property type="term" value="F:RNA binding"/>
    <property type="evidence" value="ECO:0007669"/>
    <property type="project" value="UniProtKB-KW"/>
</dbReference>
<organism evidence="2 3">
    <name type="scientific">Polysphondylium violaceum</name>
    <dbReference type="NCBI Taxonomy" id="133409"/>
    <lineage>
        <taxon>Eukaryota</taxon>
        <taxon>Amoebozoa</taxon>
        <taxon>Evosea</taxon>
        <taxon>Eumycetozoa</taxon>
        <taxon>Dictyostelia</taxon>
        <taxon>Dictyosteliales</taxon>
        <taxon>Dictyosteliaceae</taxon>
        <taxon>Polysphondylium</taxon>
    </lineage>
</organism>
<dbReference type="SUPFAM" id="SSF81891">
    <property type="entry name" value="Poly A polymerase C-terminal region-like"/>
    <property type="match status" value="1"/>
</dbReference>
<dbReference type="GO" id="GO:0052929">
    <property type="term" value="F:ATP:3'-cytidine-cytidine-tRNA adenylyltransferase activity"/>
    <property type="evidence" value="ECO:0007669"/>
    <property type="project" value="TreeGrafter"/>
</dbReference>
<keyword evidence="3" id="KW-1185">Reference proteome</keyword>
<comment type="caution">
    <text evidence="2">The sequence shown here is derived from an EMBL/GenBank/DDBJ whole genome shotgun (WGS) entry which is preliminary data.</text>
</comment>
<gene>
    <name evidence="2" type="ORF">CYY_009952</name>
</gene>
<dbReference type="PANTHER" id="PTHR13734">
    <property type="entry name" value="TRNA-NUCLEOTIDYLTRANSFERASE"/>
    <property type="match status" value="1"/>
</dbReference>
<sequence length="93" mass="10728">SKESKQLIIEFDNFCASIETHNLIGVWKMKRMLDGKQVQELLKKAPGAWLAPVIQLILEWQLENPQLNEQDCKQWLLNTMNTTTTATTTNNNK</sequence>
<evidence type="ECO:0000256" key="1">
    <source>
        <dbReference type="ARBA" id="ARBA00022884"/>
    </source>
</evidence>
<keyword evidence="1" id="KW-0694">RNA-binding</keyword>
<name>A0A8J4PKL5_9MYCE</name>
<dbReference type="EMBL" id="AJWJ01000864">
    <property type="protein sequence ID" value="KAF2068722.1"/>
    <property type="molecule type" value="Genomic_DNA"/>
</dbReference>
<accession>A0A8J4PKL5</accession>
<reference evidence="2" key="1">
    <citation type="submission" date="2020-01" db="EMBL/GenBank/DDBJ databases">
        <title>Development of genomics and gene disruption for Polysphondylium violaceum indicates a role for the polyketide synthase stlB in stalk morphogenesis.</title>
        <authorList>
            <person name="Narita B."/>
            <person name="Kawabe Y."/>
            <person name="Kin K."/>
            <person name="Saito T."/>
            <person name="Gibbs R."/>
            <person name="Kuspa A."/>
            <person name="Muzny D."/>
            <person name="Queller D."/>
            <person name="Richards S."/>
            <person name="Strassman J."/>
            <person name="Sucgang R."/>
            <person name="Worley K."/>
            <person name="Schaap P."/>
        </authorList>
    </citation>
    <scope>NUCLEOTIDE SEQUENCE</scope>
    <source>
        <strain evidence="2">QSvi11</strain>
    </source>
</reference>
<feature type="non-terminal residue" evidence="2">
    <location>
        <position position="1"/>
    </location>
</feature>
<dbReference type="GO" id="GO:0001680">
    <property type="term" value="P:tRNA 3'-terminal CCA addition"/>
    <property type="evidence" value="ECO:0007669"/>
    <property type="project" value="TreeGrafter"/>
</dbReference>
<evidence type="ECO:0000313" key="3">
    <source>
        <dbReference type="Proteomes" id="UP000695562"/>
    </source>
</evidence>
<dbReference type="Proteomes" id="UP000695562">
    <property type="component" value="Unassembled WGS sequence"/>
</dbReference>
<dbReference type="PANTHER" id="PTHR13734:SF5">
    <property type="entry name" value="CCA TRNA NUCLEOTIDYLTRANSFERASE, MITOCHONDRIAL"/>
    <property type="match status" value="1"/>
</dbReference>
<dbReference type="GO" id="GO:0052927">
    <property type="term" value="F:CC tRNA cytidylyltransferase activity"/>
    <property type="evidence" value="ECO:0007669"/>
    <property type="project" value="TreeGrafter"/>
</dbReference>
<dbReference type="AlphaFoldDB" id="A0A8J4PKL5"/>
<dbReference type="OrthoDB" id="445712at2759"/>
<evidence type="ECO:0000313" key="2">
    <source>
        <dbReference type="EMBL" id="KAF2068722.1"/>
    </source>
</evidence>
<proteinExistence type="predicted"/>